<dbReference type="Gene3D" id="3.80.30.20">
    <property type="entry name" value="tm_1862 like domain"/>
    <property type="match status" value="1"/>
</dbReference>
<dbReference type="PANTHER" id="PTHR43409:SF7">
    <property type="entry name" value="BLL1977 PROTEIN"/>
    <property type="match status" value="1"/>
</dbReference>
<comment type="cofactor">
    <cofactor evidence="1">
        <name>[4Fe-4S] cluster</name>
        <dbReference type="ChEBI" id="CHEBI:49883"/>
    </cofactor>
</comment>
<dbReference type="GO" id="GO:0046872">
    <property type="term" value="F:metal ion binding"/>
    <property type="evidence" value="ECO:0007669"/>
    <property type="project" value="UniProtKB-KW"/>
</dbReference>
<evidence type="ECO:0000256" key="4">
    <source>
        <dbReference type="ARBA" id="ARBA00022691"/>
    </source>
</evidence>
<dbReference type="GO" id="GO:0031419">
    <property type="term" value="F:cobalamin binding"/>
    <property type="evidence" value="ECO:0007669"/>
    <property type="project" value="InterPro"/>
</dbReference>
<name>A0A367ZJU1_9BACT</name>
<dbReference type="GO" id="GO:0051539">
    <property type="term" value="F:4 iron, 4 sulfur cluster binding"/>
    <property type="evidence" value="ECO:0007669"/>
    <property type="project" value="UniProtKB-KW"/>
</dbReference>
<keyword evidence="3" id="KW-0808">Transferase</keyword>
<dbReference type="InterPro" id="IPR006158">
    <property type="entry name" value="Cobalamin-bd"/>
</dbReference>
<dbReference type="GO" id="GO:0008168">
    <property type="term" value="F:methyltransferase activity"/>
    <property type="evidence" value="ECO:0007669"/>
    <property type="project" value="UniProtKB-KW"/>
</dbReference>
<feature type="domain" description="B12-binding" evidence="8">
    <location>
        <begin position="10"/>
        <end position="140"/>
    </location>
</feature>
<keyword evidence="4" id="KW-0949">S-adenosyl-L-methionine</keyword>
<evidence type="ECO:0000256" key="3">
    <source>
        <dbReference type="ARBA" id="ARBA00022679"/>
    </source>
</evidence>
<dbReference type="SFLD" id="SFLDG01082">
    <property type="entry name" value="B12-binding_domain_containing"/>
    <property type="match status" value="1"/>
</dbReference>
<dbReference type="EMBL" id="QOQW01000027">
    <property type="protein sequence ID" value="RCK78127.1"/>
    <property type="molecule type" value="Genomic_DNA"/>
</dbReference>
<evidence type="ECO:0000313" key="10">
    <source>
        <dbReference type="EMBL" id="RCK78127.1"/>
    </source>
</evidence>
<dbReference type="InterPro" id="IPR006638">
    <property type="entry name" value="Elp3/MiaA/NifB-like_rSAM"/>
</dbReference>
<keyword evidence="5" id="KW-0479">Metal-binding</keyword>
<dbReference type="InterPro" id="IPR051198">
    <property type="entry name" value="BchE-like"/>
</dbReference>
<organism evidence="10 11">
    <name type="scientific">Candidatus Ozemobacter sibiricus</name>
    <dbReference type="NCBI Taxonomy" id="2268124"/>
    <lineage>
        <taxon>Bacteria</taxon>
        <taxon>Candidatus Ozemobacteria</taxon>
        <taxon>Candidatus Ozemobacterales</taxon>
        <taxon>Candidatus Ozemobacteraceae</taxon>
        <taxon>Candidatus Ozemobacter</taxon>
    </lineage>
</organism>
<evidence type="ECO:0000256" key="5">
    <source>
        <dbReference type="ARBA" id="ARBA00022723"/>
    </source>
</evidence>
<dbReference type="Gene3D" id="3.40.50.280">
    <property type="entry name" value="Cobalamin-binding domain"/>
    <property type="match status" value="1"/>
</dbReference>
<evidence type="ECO:0000256" key="6">
    <source>
        <dbReference type="ARBA" id="ARBA00023004"/>
    </source>
</evidence>
<comment type="caution">
    <text evidence="10">The sequence shown here is derived from an EMBL/GenBank/DDBJ whole genome shotgun (WGS) entry which is preliminary data.</text>
</comment>
<dbReference type="GO" id="GO:0032259">
    <property type="term" value="P:methylation"/>
    <property type="evidence" value="ECO:0007669"/>
    <property type="project" value="UniProtKB-KW"/>
</dbReference>
<gene>
    <name evidence="10" type="ORF">OZSIB_1776</name>
</gene>
<evidence type="ECO:0000259" key="8">
    <source>
        <dbReference type="PROSITE" id="PS51332"/>
    </source>
</evidence>
<dbReference type="Proteomes" id="UP000252355">
    <property type="component" value="Unassembled WGS sequence"/>
</dbReference>
<sequence length="456" mass="50896">MPPATHQRPRSIALIKPTIGERHGRPYRTPAVLEPLVFAVLAASTPPGFELAFFDERLEEVPYDGGFDLVALSVETYTARRAYQIATAFRQRGVPVVLGGFHPTLLPEEAAAYADAVAIGEVESTWPRLLADFAAGRLQPVYRADDPGGPASPPFATDRRLFAGKGYLPVSLVETSRGCRHACHFCSVRRFYRAAIFHRPLAEVVREIEGLGRRVVFFVDDNIIADPARARELFQAIRPLGLRWGSQASLQTAADPEFLDLMVESGCLALIIGLESIFPDSLRQMGKAWHARLGSLEHLLDQFRRRGILIYASFVFGFDADTPARIRETVEFALAQRLFMANFNMLIPYPGTRIYDELAREGRLLAPRWWLSPAQRWDRPLFRPRGMSPDELAAAVTEARRRFASLSSLFQRALDPQANFADPLRGLIYLAANLISRRDIGRKTGLRLGFSGEGPP</sequence>
<dbReference type="SFLD" id="SFLDG01123">
    <property type="entry name" value="methyltransferase_(Class_B)"/>
    <property type="match status" value="1"/>
</dbReference>
<dbReference type="PROSITE" id="PS51918">
    <property type="entry name" value="RADICAL_SAM"/>
    <property type="match status" value="1"/>
</dbReference>
<evidence type="ECO:0000259" key="9">
    <source>
        <dbReference type="PROSITE" id="PS51918"/>
    </source>
</evidence>
<dbReference type="GO" id="GO:0005829">
    <property type="term" value="C:cytosol"/>
    <property type="evidence" value="ECO:0007669"/>
    <property type="project" value="TreeGrafter"/>
</dbReference>
<dbReference type="SUPFAM" id="SSF102114">
    <property type="entry name" value="Radical SAM enzymes"/>
    <property type="match status" value="1"/>
</dbReference>
<feature type="domain" description="Radical SAM core" evidence="9">
    <location>
        <begin position="165"/>
        <end position="390"/>
    </location>
</feature>
<dbReference type="CDD" id="cd01335">
    <property type="entry name" value="Radical_SAM"/>
    <property type="match status" value="1"/>
</dbReference>
<dbReference type="PROSITE" id="PS51332">
    <property type="entry name" value="B12_BINDING"/>
    <property type="match status" value="1"/>
</dbReference>
<dbReference type="PANTHER" id="PTHR43409">
    <property type="entry name" value="ANAEROBIC MAGNESIUM-PROTOPORPHYRIN IX MONOMETHYL ESTER CYCLASE-RELATED"/>
    <property type="match status" value="1"/>
</dbReference>
<keyword evidence="2 10" id="KW-0489">Methyltransferase</keyword>
<protein>
    <submittedName>
        <fullName evidence="10">BchE/P-methylase family protein</fullName>
    </submittedName>
</protein>
<dbReference type="InterPro" id="IPR058240">
    <property type="entry name" value="rSAM_sf"/>
</dbReference>
<evidence type="ECO:0000256" key="7">
    <source>
        <dbReference type="ARBA" id="ARBA00023014"/>
    </source>
</evidence>
<keyword evidence="7" id="KW-0411">Iron-sulfur</keyword>
<dbReference type="InterPro" id="IPR034466">
    <property type="entry name" value="Methyltransferase_Class_B"/>
</dbReference>
<reference evidence="10 11" key="1">
    <citation type="submission" date="2018-05" db="EMBL/GenBank/DDBJ databases">
        <title>A metagenomic window into the 2 km-deep terrestrial subsurface aquifer revealed taxonomically and functionally diverse microbial community comprising novel uncultured bacterial lineages.</title>
        <authorList>
            <person name="Kadnikov V.V."/>
            <person name="Mardanov A.V."/>
            <person name="Beletsky A.V."/>
            <person name="Banks D."/>
            <person name="Pimenov N.V."/>
            <person name="Frank Y.A."/>
            <person name="Karnachuk O.V."/>
            <person name="Ravin N.V."/>
        </authorList>
    </citation>
    <scope>NUCLEOTIDE SEQUENCE [LARGE SCALE GENOMIC DNA]</scope>
    <source>
        <strain evidence="10">BY5</strain>
    </source>
</reference>
<dbReference type="Pfam" id="PF02310">
    <property type="entry name" value="B12-binding"/>
    <property type="match status" value="1"/>
</dbReference>
<keyword evidence="6" id="KW-0408">Iron</keyword>
<proteinExistence type="predicted"/>
<dbReference type="InterPro" id="IPR007197">
    <property type="entry name" value="rSAM"/>
</dbReference>
<dbReference type="SMART" id="SM00729">
    <property type="entry name" value="Elp3"/>
    <property type="match status" value="1"/>
</dbReference>
<dbReference type="AlphaFoldDB" id="A0A367ZJU1"/>
<dbReference type="Pfam" id="PF04055">
    <property type="entry name" value="Radical_SAM"/>
    <property type="match status" value="1"/>
</dbReference>
<evidence type="ECO:0000313" key="11">
    <source>
        <dbReference type="Proteomes" id="UP000252355"/>
    </source>
</evidence>
<accession>A0A367ZJU1</accession>
<evidence type="ECO:0000256" key="2">
    <source>
        <dbReference type="ARBA" id="ARBA00022603"/>
    </source>
</evidence>
<dbReference type="InterPro" id="IPR023404">
    <property type="entry name" value="rSAM_horseshoe"/>
</dbReference>
<evidence type="ECO:0000256" key="1">
    <source>
        <dbReference type="ARBA" id="ARBA00001966"/>
    </source>
</evidence>
<dbReference type="SFLD" id="SFLDS00029">
    <property type="entry name" value="Radical_SAM"/>
    <property type="match status" value="1"/>
</dbReference>